<protein>
    <submittedName>
        <fullName evidence="1">Uncharacterized protein</fullName>
    </submittedName>
</protein>
<organism evidence="1 2">
    <name type="scientific">Megasphaera micronuciformis F0359</name>
    <dbReference type="NCBI Taxonomy" id="706434"/>
    <lineage>
        <taxon>Bacteria</taxon>
        <taxon>Bacillati</taxon>
        <taxon>Bacillota</taxon>
        <taxon>Negativicutes</taxon>
        <taxon>Veillonellales</taxon>
        <taxon>Veillonellaceae</taxon>
        <taxon>Megasphaera</taxon>
    </lineage>
</organism>
<sequence>MSERIIDGLNGVEESECFWYDESGFYVVLTFLQGDFSGG</sequence>
<name>E2ZA22_9FIRM</name>
<gene>
    <name evidence="1" type="ORF">HMPREF9429_00280</name>
</gene>
<evidence type="ECO:0000313" key="2">
    <source>
        <dbReference type="Proteomes" id="UP000003195"/>
    </source>
</evidence>
<dbReference type="STRING" id="706434.HMPREF9429_00280"/>
<comment type="caution">
    <text evidence="1">The sequence shown here is derived from an EMBL/GenBank/DDBJ whole genome shotgun (WGS) entry which is preliminary data.</text>
</comment>
<keyword evidence="2" id="KW-1185">Reference proteome</keyword>
<proteinExistence type="predicted"/>
<dbReference type="AlphaFoldDB" id="E2ZA22"/>
<dbReference type="EMBL" id="AECS01000010">
    <property type="protein sequence ID" value="EFQ04784.1"/>
    <property type="molecule type" value="Genomic_DNA"/>
</dbReference>
<dbReference type="Proteomes" id="UP000003195">
    <property type="component" value="Unassembled WGS sequence"/>
</dbReference>
<dbReference type="HOGENOM" id="CLU_3312486_0_0_9"/>
<reference evidence="1 2" key="1">
    <citation type="submission" date="2010-08" db="EMBL/GenBank/DDBJ databases">
        <authorList>
            <person name="Weinstock G."/>
            <person name="Sodergren E."/>
            <person name="Clifton S."/>
            <person name="Fulton L."/>
            <person name="Fulton B."/>
            <person name="Courtney L."/>
            <person name="Fronick C."/>
            <person name="Harrison M."/>
            <person name="Strong C."/>
            <person name="Farmer C."/>
            <person name="Delahaunty K."/>
            <person name="Markovic C."/>
            <person name="Hall O."/>
            <person name="Minx P."/>
            <person name="Tomlinson C."/>
            <person name="Mitreva M."/>
            <person name="Hou S."/>
            <person name="Chen J."/>
            <person name="Wollam A."/>
            <person name="Pepin K.H."/>
            <person name="Johnson M."/>
            <person name="Bhonagiri V."/>
            <person name="Zhang X."/>
            <person name="Suruliraj S."/>
            <person name="Warren W."/>
            <person name="Chinwalla A."/>
            <person name="Mardis E.R."/>
            <person name="Wilson R.K."/>
        </authorList>
    </citation>
    <scope>NUCLEOTIDE SEQUENCE [LARGE SCALE GENOMIC DNA]</scope>
    <source>
        <strain evidence="1 2">F0359</strain>
    </source>
</reference>
<accession>E2ZA22</accession>
<evidence type="ECO:0000313" key="1">
    <source>
        <dbReference type="EMBL" id="EFQ04784.1"/>
    </source>
</evidence>